<feature type="transmembrane region" description="Helical" evidence="8">
    <location>
        <begin position="279"/>
        <end position="307"/>
    </location>
</feature>
<feature type="transmembrane region" description="Helical" evidence="8">
    <location>
        <begin position="352"/>
        <end position="373"/>
    </location>
</feature>
<gene>
    <name evidence="9" type="ORF">HMPREF9453_00404</name>
</gene>
<dbReference type="InterPro" id="IPR003445">
    <property type="entry name" value="Cat_transpt"/>
</dbReference>
<evidence type="ECO:0000256" key="5">
    <source>
        <dbReference type="ARBA" id="ARBA00022989"/>
    </source>
</evidence>
<dbReference type="GO" id="GO:0005886">
    <property type="term" value="C:plasma membrane"/>
    <property type="evidence" value="ECO:0007669"/>
    <property type="project" value="UniProtKB-SubCell"/>
</dbReference>
<dbReference type="EMBL" id="ADLT01000013">
    <property type="protein sequence ID" value="EHO63690.1"/>
    <property type="molecule type" value="Genomic_DNA"/>
</dbReference>
<feature type="transmembrane region" description="Helical" evidence="8">
    <location>
        <begin position="12"/>
        <end position="35"/>
    </location>
</feature>
<sequence>MLMLVVRFLSKMHRGILICGGFALFMLLGAFLLMLPFSQTGTRDVSFVDALFMSVSTVSVTGMSMFDLRYDFTFFGQLVILFLMQVGGLGIMTMMAMVSIYTGRKIRLQERLLIRDSFNLQTPSGMVMLVRKIIGTTLAVEFTSGTLLAVYLYFKYGPIGIYLGYWHAVSAFTNCGMDIMGNDVGFAGMAADGFVSTVVVITMFLGGVGFIALDDVLRHHRWCRLSFNSKFIFTMEAILIPLGVVVYFLLEGNNPETMGHMGTLEKWQSALFMSVSSRLAGFVVFDIHSMMSSTVLFVMMFMFVGAAPVSTGGGIRTTTMGLLMLSLYAWIRGKRDVVLFHKQVDSKCLMKASNVFTLAIVLTFLTAFSVFALEPKDFSFEDALFESVSAFSTVGFSMGLTGEWNTACKIVLMIAMYIGRIGVMTLAITFASHHNSSVKYPKENVVIG</sequence>
<keyword evidence="6" id="KW-0406">Ion transport</keyword>
<dbReference type="HOGENOM" id="CLU_026429_0_1_9"/>
<comment type="subcellular location">
    <subcellularLocation>
        <location evidence="1">Cell membrane</location>
        <topology evidence="1">Multi-pass membrane protein</topology>
    </subcellularLocation>
</comment>
<dbReference type="RefSeq" id="WP_008858910.1">
    <property type="nucleotide sequence ID" value="NZ_JH591187.1"/>
</dbReference>
<dbReference type="AlphaFoldDB" id="H1CYG6"/>
<keyword evidence="10" id="KW-1185">Reference proteome</keyword>
<dbReference type="PANTHER" id="PTHR32024:SF1">
    <property type="entry name" value="KTR SYSTEM POTASSIUM UPTAKE PROTEIN B"/>
    <property type="match status" value="1"/>
</dbReference>
<feature type="transmembrane region" description="Helical" evidence="8">
    <location>
        <begin position="78"/>
        <end position="101"/>
    </location>
</feature>
<reference evidence="9 10" key="1">
    <citation type="submission" date="2011-11" db="EMBL/GenBank/DDBJ databases">
        <title>The Genome Sequence of Dialister succinatiphilus YIT 11850.</title>
        <authorList>
            <consortium name="The Broad Institute Genome Sequencing Platform"/>
            <person name="Earl A."/>
            <person name="Ward D."/>
            <person name="Feldgarden M."/>
            <person name="Gevers D."/>
            <person name="Morotomi M."/>
            <person name="Young S.K."/>
            <person name="Zeng Q."/>
            <person name="Gargeya S."/>
            <person name="Fitzgerald M."/>
            <person name="Haas B."/>
            <person name="Abouelleil A."/>
            <person name="Alvarado L."/>
            <person name="Arachchi H.M."/>
            <person name="Berlin A."/>
            <person name="Brown A."/>
            <person name="Chapman S.B."/>
            <person name="Dunbar C."/>
            <person name="Gearin G."/>
            <person name="Goldberg J."/>
            <person name="Griggs A."/>
            <person name="Gujja S."/>
            <person name="Heiman D."/>
            <person name="Howarth C."/>
            <person name="Lui A."/>
            <person name="MacDonald P.J.P."/>
            <person name="Montmayeur A."/>
            <person name="Murphy C."/>
            <person name="Neiman D."/>
            <person name="Pearson M."/>
            <person name="Priest M."/>
            <person name="Roberts A."/>
            <person name="Saif S."/>
            <person name="Shea T."/>
            <person name="Sisk P."/>
            <person name="Stolte C."/>
            <person name="Sykes S."/>
            <person name="Wortman J."/>
            <person name="Nusbaum C."/>
            <person name="Birren B."/>
        </authorList>
    </citation>
    <scope>NUCLEOTIDE SEQUENCE [LARGE SCALE GENOMIC DNA]</scope>
    <source>
        <strain evidence="9 10">YIT 11850</strain>
    </source>
</reference>
<keyword evidence="4 8" id="KW-0812">Transmembrane</keyword>
<dbReference type="eggNOG" id="COG0168">
    <property type="taxonomic scope" value="Bacteria"/>
</dbReference>
<organism evidence="9 10">
    <name type="scientific">Dialister succinatiphilus YIT 11850</name>
    <dbReference type="NCBI Taxonomy" id="742743"/>
    <lineage>
        <taxon>Bacteria</taxon>
        <taxon>Bacillati</taxon>
        <taxon>Bacillota</taxon>
        <taxon>Negativicutes</taxon>
        <taxon>Veillonellales</taxon>
        <taxon>Veillonellaceae</taxon>
        <taxon>Dialister</taxon>
    </lineage>
</organism>
<protein>
    <recommendedName>
        <fullName evidence="11">TrkH family potassium uptake protein</fullName>
    </recommendedName>
</protein>
<dbReference type="GO" id="GO:0030001">
    <property type="term" value="P:metal ion transport"/>
    <property type="evidence" value="ECO:0007669"/>
    <property type="project" value="UniProtKB-ARBA"/>
</dbReference>
<accession>H1CYG6</accession>
<evidence type="ECO:0000313" key="9">
    <source>
        <dbReference type="EMBL" id="EHO63690.1"/>
    </source>
</evidence>
<proteinExistence type="predicted"/>
<name>H1CYG6_9FIRM</name>
<feature type="transmembrane region" description="Helical" evidence="8">
    <location>
        <begin position="410"/>
        <end position="432"/>
    </location>
</feature>
<evidence type="ECO:0000256" key="4">
    <source>
        <dbReference type="ARBA" id="ARBA00022692"/>
    </source>
</evidence>
<evidence type="ECO:0000256" key="7">
    <source>
        <dbReference type="ARBA" id="ARBA00023136"/>
    </source>
</evidence>
<dbReference type="Proteomes" id="UP000003277">
    <property type="component" value="Unassembled WGS sequence"/>
</dbReference>
<dbReference type="Pfam" id="PF02386">
    <property type="entry name" value="TrkH"/>
    <property type="match status" value="1"/>
</dbReference>
<keyword evidence="2" id="KW-0813">Transport</keyword>
<keyword evidence="7 8" id="KW-0472">Membrane</keyword>
<dbReference type="PANTHER" id="PTHR32024">
    <property type="entry name" value="TRK SYSTEM POTASSIUM UPTAKE PROTEIN TRKG-RELATED"/>
    <property type="match status" value="1"/>
</dbReference>
<dbReference type="PATRIC" id="fig|742743.3.peg.416"/>
<evidence type="ECO:0000256" key="8">
    <source>
        <dbReference type="SAM" id="Phobius"/>
    </source>
</evidence>
<dbReference type="STRING" id="742743.HMPREF9453_00404"/>
<evidence type="ECO:0000313" key="10">
    <source>
        <dbReference type="Proteomes" id="UP000003277"/>
    </source>
</evidence>
<feature type="transmembrane region" description="Helical" evidence="8">
    <location>
        <begin position="189"/>
        <end position="211"/>
    </location>
</feature>
<evidence type="ECO:0000256" key="6">
    <source>
        <dbReference type="ARBA" id="ARBA00023065"/>
    </source>
</evidence>
<feature type="transmembrane region" description="Helical" evidence="8">
    <location>
        <begin position="231"/>
        <end position="250"/>
    </location>
</feature>
<evidence type="ECO:0000256" key="2">
    <source>
        <dbReference type="ARBA" id="ARBA00022448"/>
    </source>
</evidence>
<keyword evidence="3" id="KW-1003">Cell membrane</keyword>
<feature type="transmembrane region" description="Helical" evidence="8">
    <location>
        <begin position="47"/>
        <end position="66"/>
    </location>
</feature>
<keyword evidence="5 8" id="KW-1133">Transmembrane helix</keyword>
<comment type="caution">
    <text evidence="9">The sequence shown here is derived from an EMBL/GenBank/DDBJ whole genome shotgun (WGS) entry which is preliminary data.</text>
</comment>
<dbReference type="OrthoDB" id="9810952at2"/>
<dbReference type="GO" id="GO:0008324">
    <property type="term" value="F:monoatomic cation transmembrane transporter activity"/>
    <property type="evidence" value="ECO:0007669"/>
    <property type="project" value="InterPro"/>
</dbReference>
<evidence type="ECO:0000256" key="1">
    <source>
        <dbReference type="ARBA" id="ARBA00004651"/>
    </source>
</evidence>
<evidence type="ECO:0008006" key="11">
    <source>
        <dbReference type="Google" id="ProtNLM"/>
    </source>
</evidence>
<evidence type="ECO:0000256" key="3">
    <source>
        <dbReference type="ARBA" id="ARBA00022475"/>
    </source>
</evidence>